<dbReference type="InterPro" id="IPR039417">
    <property type="entry name" value="Peptidase_C1A_papain-like"/>
</dbReference>
<name>A0AAU9T732_THLAR</name>
<dbReference type="SMART" id="SM00645">
    <property type="entry name" value="Pept_C1"/>
    <property type="match status" value="1"/>
</dbReference>
<keyword evidence="2" id="KW-0645">Protease</keyword>
<dbReference type="InterPro" id="IPR025661">
    <property type="entry name" value="Pept_asp_AS"/>
</dbReference>
<dbReference type="EMBL" id="OU466863">
    <property type="protein sequence ID" value="CAH2078237.1"/>
    <property type="molecule type" value="Genomic_DNA"/>
</dbReference>
<accession>A0AAU9T732</accession>
<reference evidence="7 8" key="1">
    <citation type="submission" date="2022-03" db="EMBL/GenBank/DDBJ databases">
        <authorList>
            <person name="Nunn A."/>
            <person name="Chopra R."/>
            <person name="Nunn A."/>
            <person name="Contreras Garrido A."/>
        </authorList>
    </citation>
    <scope>NUCLEOTIDE SEQUENCE [LARGE SCALE GENOMIC DNA]</scope>
</reference>
<evidence type="ECO:0000313" key="8">
    <source>
        <dbReference type="Proteomes" id="UP000836841"/>
    </source>
</evidence>
<organism evidence="7 8">
    <name type="scientific">Thlaspi arvense</name>
    <name type="common">Field penny-cress</name>
    <dbReference type="NCBI Taxonomy" id="13288"/>
    <lineage>
        <taxon>Eukaryota</taxon>
        <taxon>Viridiplantae</taxon>
        <taxon>Streptophyta</taxon>
        <taxon>Embryophyta</taxon>
        <taxon>Tracheophyta</taxon>
        <taxon>Spermatophyta</taxon>
        <taxon>Magnoliopsida</taxon>
        <taxon>eudicotyledons</taxon>
        <taxon>Gunneridae</taxon>
        <taxon>Pentapetalae</taxon>
        <taxon>rosids</taxon>
        <taxon>malvids</taxon>
        <taxon>Brassicales</taxon>
        <taxon>Brassicaceae</taxon>
        <taxon>Thlaspideae</taxon>
        <taxon>Thlaspi</taxon>
    </lineage>
</organism>
<comment type="similarity">
    <text evidence="1">Belongs to the peptidase C1 family.</text>
</comment>
<gene>
    <name evidence="7" type="ORF">TAV2_LOCUS25248</name>
</gene>
<proteinExistence type="inferred from homology"/>
<dbReference type="Gene3D" id="3.90.70.10">
    <property type="entry name" value="Cysteine proteinases"/>
    <property type="match status" value="1"/>
</dbReference>
<keyword evidence="4" id="KW-0788">Thiol protease</keyword>
<evidence type="ECO:0000256" key="5">
    <source>
        <dbReference type="ARBA" id="ARBA00023157"/>
    </source>
</evidence>
<evidence type="ECO:0000256" key="3">
    <source>
        <dbReference type="ARBA" id="ARBA00022801"/>
    </source>
</evidence>
<protein>
    <recommendedName>
        <fullName evidence="6">Peptidase C1A papain C-terminal domain-containing protein</fullName>
    </recommendedName>
</protein>
<dbReference type="InterPro" id="IPR013128">
    <property type="entry name" value="Peptidase_C1A"/>
</dbReference>
<dbReference type="PANTHER" id="PTHR12411">
    <property type="entry name" value="CYSTEINE PROTEASE FAMILY C1-RELATED"/>
    <property type="match status" value="1"/>
</dbReference>
<dbReference type="InterPro" id="IPR038765">
    <property type="entry name" value="Papain-like_cys_pep_sf"/>
</dbReference>
<dbReference type="PROSITE" id="PS00640">
    <property type="entry name" value="THIOL_PROTEASE_ASN"/>
    <property type="match status" value="1"/>
</dbReference>
<keyword evidence="8" id="KW-1185">Reference proteome</keyword>
<dbReference type="CDD" id="cd02248">
    <property type="entry name" value="Peptidase_C1A"/>
    <property type="match status" value="1"/>
</dbReference>
<keyword evidence="5" id="KW-1015">Disulfide bond</keyword>
<dbReference type="Proteomes" id="UP000836841">
    <property type="component" value="Chromosome 7"/>
</dbReference>
<dbReference type="AlphaFoldDB" id="A0AAU9T732"/>
<evidence type="ECO:0000313" key="7">
    <source>
        <dbReference type="EMBL" id="CAH2078237.1"/>
    </source>
</evidence>
<keyword evidence="3" id="KW-0378">Hydrolase</keyword>
<feature type="non-terminal residue" evidence="7">
    <location>
        <position position="165"/>
    </location>
</feature>
<dbReference type="GO" id="GO:0008234">
    <property type="term" value="F:cysteine-type peptidase activity"/>
    <property type="evidence" value="ECO:0007669"/>
    <property type="project" value="UniProtKB-KW"/>
</dbReference>
<dbReference type="SUPFAM" id="SSF54001">
    <property type="entry name" value="Cysteine proteinases"/>
    <property type="match status" value="1"/>
</dbReference>
<dbReference type="InterPro" id="IPR000668">
    <property type="entry name" value="Peptidase_C1A_C"/>
</dbReference>
<dbReference type="GO" id="GO:0006508">
    <property type="term" value="P:proteolysis"/>
    <property type="evidence" value="ECO:0007669"/>
    <property type="project" value="UniProtKB-KW"/>
</dbReference>
<evidence type="ECO:0000256" key="4">
    <source>
        <dbReference type="ARBA" id="ARBA00022807"/>
    </source>
</evidence>
<dbReference type="PROSITE" id="PS00639">
    <property type="entry name" value="THIOL_PROTEASE_HIS"/>
    <property type="match status" value="1"/>
</dbReference>
<sequence>MPSWNLNVSNVVGESKDWRNEEAVTPVKNQGQCEHAYPYQEKDGSCRPNIKPAMQIRGVGYVTENNERLLEAVSRQPVSVYIDCSEAGFMHYAGGVYNPPDCGSTINHGVTLIGYGTSPEGIKYWLVKNSWGKIWGDNGFMKLRRDVEWPEGMCGIAQMASYPIA</sequence>
<dbReference type="InterPro" id="IPR025660">
    <property type="entry name" value="Pept_his_AS"/>
</dbReference>
<evidence type="ECO:0000256" key="1">
    <source>
        <dbReference type="ARBA" id="ARBA00008455"/>
    </source>
</evidence>
<evidence type="ECO:0000259" key="6">
    <source>
        <dbReference type="SMART" id="SM00645"/>
    </source>
</evidence>
<evidence type="ECO:0000256" key="2">
    <source>
        <dbReference type="ARBA" id="ARBA00022670"/>
    </source>
</evidence>
<feature type="domain" description="Peptidase C1A papain C-terminal" evidence="6">
    <location>
        <begin position="12"/>
        <end position="164"/>
    </location>
</feature>
<dbReference type="Pfam" id="PF00112">
    <property type="entry name" value="Peptidase_C1"/>
    <property type="match status" value="1"/>
</dbReference>